<proteinExistence type="predicted"/>
<dbReference type="EMBL" id="WWSB01000001">
    <property type="protein sequence ID" value="MZK16694.1"/>
    <property type="molecule type" value="Genomic_DNA"/>
</dbReference>
<accession>A0A845KHL5</accession>
<dbReference type="RefSeq" id="WP_161158721.1">
    <property type="nucleotide sequence ID" value="NZ_WWSB01000001.1"/>
</dbReference>
<reference evidence="1 2" key="1">
    <citation type="journal article" date="2019" name="Nat. Med.">
        <title>A library of human gut bacterial isolates paired with longitudinal multiomics data enables mechanistic microbiome research.</title>
        <authorList>
            <person name="Poyet M."/>
            <person name="Groussin M."/>
            <person name="Gibbons S.M."/>
            <person name="Avila-Pacheco J."/>
            <person name="Jiang X."/>
            <person name="Kearney S.M."/>
            <person name="Perrotta A.R."/>
            <person name="Berdy B."/>
            <person name="Zhao S."/>
            <person name="Lieberman T.D."/>
            <person name="Swanson P.K."/>
            <person name="Smith M."/>
            <person name="Roesemann S."/>
            <person name="Alexander J.E."/>
            <person name="Rich S.A."/>
            <person name="Livny J."/>
            <person name="Vlamakis H."/>
            <person name="Clish C."/>
            <person name="Bullock K."/>
            <person name="Deik A."/>
            <person name="Scott J."/>
            <person name="Pierce K.A."/>
            <person name="Xavier R.J."/>
            <person name="Alm E.J."/>
        </authorList>
    </citation>
    <scope>NUCLEOTIDE SEQUENCE [LARGE SCALE GENOMIC DNA]</scope>
    <source>
        <strain evidence="1 2">BIOML-A7</strain>
    </source>
</reference>
<dbReference type="Proteomes" id="UP000446719">
    <property type="component" value="Unassembled WGS sequence"/>
</dbReference>
<organism evidence="1 2">
    <name type="scientific">Dorea longicatena</name>
    <dbReference type="NCBI Taxonomy" id="88431"/>
    <lineage>
        <taxon>Bacteria</taxon>
        <taxon>Bacillati</taxon>
        <taxon>Bacillota</taxon>
        <taxon>Clostridia</taxon>
        <taxon>Lachnospirales</taxon>
        <taxon>Lachnospiraceae</taxon>
        <taxon>Dorea</taxon>
    </lineage>
</organism>
<gene>
    <name evidence="1" type="ORF">GT565_00870</name>
</gene>
<sequence>MAKFNIEVELDWVDGEDGYTIDEEIKEQVVSGIKDALLKKATTEAVEAVDDKIAEKILEAEGTIQATVDQFVANVCEEKIGKIIIPEKKNTWSEEVTYKPLSEYVGERFELFLTEKRYDRDGCIASYSSDRKLSAADLLTGRYLEKELGKKVETLIASAKREVEESLINSFEQKLKENLAKDTIERMNIPEALKRFSEMALEEK</sequence>
<comment type="caution">
    <text evidence="1">The sequence shown here is derived from an EMBL/GenBank/DDBJ whole genome shotgun (WGS) entry which is preliminary data.</text>
</comment>
<dbReference type="AlphaFoldDB" id="A0A845KHL5"/>
<evidence type="ECO:0000313" key="2">
    <source>
        <dbReference type="Proteomes" id="UP000446719"/>
    </source>
</evidence>
<protein>
    <submittedName>
        <fullName evidence="1">Uncharacterized protein</fullName>
    </submittedName>
</protein>
<name>A0A845KHL5_9FIRM</name>
<evidence type="ECO:0000313" key="1">
    <source>
        <dbReference type="EMBL" id="MZK16694.1"/>
    </source>
</evidence>